<evidence type="ECO:0000313" key="5">
    <source>
        <dbReference type="Proteomes" id="UP001164746"/>
    </source>
</evidence>
<name>A0ABY7G876_MYAAR</name>
<dbReference type="Proteomes" id="UP001164746">
    <property type="component" value="Chromosome 16"/>
</dbReference>
<evidence type="ECO:0000256" key="1">
    <source>
        <dbReference type="ARBA" id="ARBA00022729"/>
    </source>
</evidence>
<organism evidence="4 5">
    <name type="scientific">Mya arenaria</name>
    <name type="common">Soft-shell clam</name>
    <dbReference type="NCBI Taxonomy" id="6604"/>
    <lineage>
        <taxon>Eukaryota</taxon>
        <taxon>Metazoa</taxon>
        <taxon>Spiralia</taxon>
        <taxon>Lophotrochozoa</taxon>
        <taxon>Mollusca</taxon>
        <taxon>Bivalvia</taxon>
        <taxon>Autobranchia</taxon>
        <taxon>Heteroconchia</taxon>
        <taxon>Euheterodonta</taxon>
        <taxon>Imparidentia</taxon>
        <taxon>Neoheterodontei</taxon>
        <taxon>Myida</taxon>
        <taxon>Myoidea</taxon>
        <taxon>Myidae</taxon>
        <taxon>Mya</taxon>
    </lineage>
</organism>
<accession>A0ABY7G876</accession>
<sequence length="127" mass="13369">MAKSQLVLCILPLFLLVTFAGMSSAIRCYVCDSITNTDCKDPFISAPTQDSCVACGKAKGEVSGAQRVARTCESNSLPDICESDTQFGVDVDACICNGDLCNAATPVSMSTSVLLLPLVIVLLEKLI</sequence>
<keyword evidence="5" id="KW-1185">Reference proteome</keyword>
<proteinExistence type="predicted"/>
<evidence type="ECO:0000256" key="2">
    <source>
        <dbReference type="ARBA" id="ARBA00023180"/>
    </source>
</evidence>
<feature type="chain" id="PRO_5047548782" description="Protein quiver" evidence="3">
    <location>
        <begin position="26"/>
        <end position="127"/>
    </location>
</feature>
<keyword evidence="1 3" id="KW-0732">Signal</keyword>
<keyword evidence="2" id="KW-0325">Glycoprotein</keyword>
<dbReference type="InterPro" id="IPR031424">
    <property type="entry name" value="QVR-like"/>
</dbReference>
<evidence type="ECO:0000256" key="3">
    <source>
        <dbReference type="SAM" id="SignalP"/>
    </source>
</evidence>
<gene>
    <name evidence="4" type="ORF">MAR_002824</name>
</gene>
<dbReference type="Pfam" id="PF17064">
    <property type="entry name" value="QVR"/>
    <property type="match status" value="1"/>
</dbReference>
<evidence type="ECO:0008006" key="6">
    <source>
        <dbReference type="Google" id="ProtNLM"/>
    </source>
</evidence>
<evidence type="ECO:0000313" key="4">
    <source>
        <dbReference type="EMBL" id="WAR29256.1"/>
    </source>
</evidence>
<dbReference type="InterPro" id="IPR050975">
    <property type="entry name" value="Sleep_regulator"/>
</dbReference>
<protein>
    <recommendedName>
        <fullName evidence="6">Protein quiver</fullName>
    </recommendedName>
</protein>
<dbReference type="EMBL" id="CP111027">
    <property type="protein sequence ID" value="WAR29256.1"/>
    <property type="molecule type" value="Genomic_DNA"/>
</dbReference>
<dbReference type="PANTHER" id="PTHR33562">
    <property type="entry name" value="ATILLA, ISOFORM B-RELATED-RELATED"/>
    <property type="match status" value="1"/>
</dbReference>
<feature type="signal peptide" evidence="3">
    <location>
        <begin position="1"/>
        <end position="25"/>
    </location>
</feature>
<reference evidence="4" key="1">
    <citation type="submission" date="2022-11" db="EMBL/GenBank/DDBJ databases">
        <title>Centuries of genome instability and evolution in soft-shell clam transmissible cancer (bioRxiv).</title>
        <authorList>
            <person name="Hart S.F.M."/>
            <person name="Yonemitsu M.A."/>
            <person name="Giersch R.M."/>
            <person name="Beal B.F."/>
            <person name="Arriagada G."/>
            <person name="Davis B.W."/>
            <person name="Ostrander E.A."/>
            <person name="Goff S.P."/>
            <person name="Metzger M.J."/>
        </authorList>
    </citation>
    <scope>NUCLEOTIDE SEQUENCE</scope>
    <source>
        <strain evidence="4">MELC-2E11</strain>
        <tissue evidence="4">Siphon/mantle</tissue>
    </source>
</reference>